<keyword evidence="5 8" id="KW-1133">Transmembrane helix</keyword>
<feature type="compositionally biased region" description="Low complexity" evidence="7">
    <location>
        <begin position="340"/>
        <end position="356"/>
    </location>
</feature>
<feature type="transmembrane region" description="Helical" evidence="8">
    <location>
        <begin position="7"/>
        <end position="38"/>
    </location>
</feature>
<dbReference type="PANTHER" id="PTHR30269">
    <property type="entry name" value="TRANSMEMBRANE PROTEIN YFCA"/>
    <property type="match status" value="1"/>
</dbReference>
<evidence type="ECO:0000256" key="2">
    <source>
        <dbReference type="ARBA" id="ARBA00022448"/>
    </source>
</evidence>
<sequence length="543" mass="59141">MSNPVSVFIVLGLGCFFGEAVRGITGFGSAIVTLLVWVSAKTIGIYGGTLQQTVTCEALSCVAVSIPLLFLTQAHKTADWKLTFSIVIFTTLGSPIGAIMLTHLNQRIVEFVMACTLVLVIGIQVQALTYIKAWIRRNFKTTNKDNSEIINSDTTPILPDTHHASQSTVVIATGVESSSSVSSLVIAHQQPSSTNFPHRQASDQDNEYALENRPLLLDLVSNHPPFSSSHHSTSDPMISSRQRISKPSSALGSIVKAVQLTSRSSTGGDRKTEWDEKISVEVTNGEERSNPFGVSNSQISNGRSINSNSNCSNNDRDTDDSTVDIEDNHGLNIKDHKNSSESNSNSNNDDSICSSISGNNISSTIRTIVDEECERGSYGEQNRLSNEHMSYIGRIQQWLRRPAVRHMLRYLMYGSLAGTTAGVMNGMTGIGGPPIIYLYDRLQIPKDIVRGTSAVNNVLQFRVIFYLFMGLLKKSDIHLYALCMTGSLLGTVIGNKVAGYMNQQQFRRSLIALMCVCCILLFASAAGVGSEKSTPVEGDSLRR</sequence>
<dbReference type="GO" id="GO:0005886">
    <property type="term" value="C:plasma membrane"/>
    <property type="evidence" value="ECO:0007669"/>
    <property type="project" value="UniProtKB-SubCell"/>
</dbReference>
<evidence type="ECO:0000256" key="4">
    <source>
        <dbReference type="ARBA" id="ARBA00022692"/>
    </source>
</evidence>
<feature type="transmembrane region" description="Helical" evidence="8">
    <location>
        <begin position="410"/>
        <end position="430"/>
    </location>
</feature>
<evidence type="ECO:0000313" key="9">
    <source>
        <dbReference type="EMBL" id="CAD8781110.1"/>
    </source>
</evidence>
<dbReference type="Pfam" id="PF01925">
    <property type="entry name" value="TauE"/>
    <property type="match status" value="2"/>
</dbReference>
<feature type="compositionally biased region" description="Low complexity" evidence="7">
    <location>
        <begin position="221"/>
        <end position="240"/>
    </location>
</feature>
<evidence type="ECO:0000256" key="8">
    <source>
        <dbReference type="SAM" id="Phobius"/>
    </source>
</evidence>
<dbReference type="InterPro" id="IPR052017">
    <property type="entry name" value="TSUP"/>
</dbReference>
<keyword evidence="6 8" id="KW-0472">Membrane</keyword>
<feature type="transmembrane region" description="Helical" evidence="8">
    <location>
        <begin position="108"/>
        <end position="131"/>
    </location>
</feature>
<gene>
    <name evidence="9" type="ORF">PPAR00522_LOCUS15269</name>
</gene>
<feature type="transmembrane region" description="Helical" evidence="8">
    <location>
        <begin position="82"/>
        <end position="102"/>
    </location>
</feature>
<evidence type="ECO:0000256" key="7">
    <source>
        <dbReference type="SAM" id="MobiDB-lite"/>
    </source>
</evidence>
<feature type="region of interest" description="Disordered" evidence="7">
    <location>
        <begin position="220"/>
        <end position="356"/>
    </location>
</feature>
<dbReference type="AlphaFoldDB" id="A0A7S0V5S4"/>
<feature type="compositionally biased region" description="Basic and acidic residues" evidence="7">
    <location>
        <begin position="268"/>
        <end position="289"/>
    </location>
</feature>
<feature type="transmembrane region" description="Helical" evidence="8">
    <location>
        <begin position="510"/>
        <end position="529"/>
    </location>
</feature>
<evidence type="ECO:0000256" key="1">
    <source>
        <dbReference type="ARBA" id="ARBA00004651"/>
    </source>
</evidence>
<proteinExistence type="predicted"/>
<protein>
    <submittedName>
        <fullName evidence="9">Uncharacterized protein</fullName>
    </submittedName>
</protein>
<organism evidence="9">
    <name type="scientific">Polytomella parva</name>
    <dbReference type="NCBI Taxonomy" id="51329"/>
    <lineage>
        <taxon>Eukaryota</taxon>
        <taxon>Viridiplantae</taxon>
        <taxon>Chlorophyta</taxon>
        <taxon>core chlorophytes</taxon>
        <taxon>Chlorophyceae</taxon>
        <taxon>CS clade</taxon>
        <taxon>Chlamydomonadales</taxon>
        <taxon>Chlamydomonadaceae</taxon>
        <taxon>Polytomella</taxon>
    </lineage>
</organism>
<dbReference type="InterPro" id="IPR002781">
    <property type="entry name" value="TM_pro_TauE-like"/>
</dbReference>
<keyword evidence="3" id="KW-1003">Cell membrane</keyword>
<evidence type="ECO:0000256" key="6">
    <source>
        <dbReference type="ARBA" id="ARBA00023136"/>
    </source>
</evidence>
<dbReference type="EMBL" id="HBFM01023590">
    <property type="protein sequence ID" value="CAD8781110.1"/>
    <property type="molecule type" value="Transcribed_RNA"/>
</dbReference>
<accession>A0A7S0V5S4</accession>
<keyword evidence="4 8" id="KW-0812">Transmembrane</keyword>
<feature type="compositionally biased region" description="Low complexity" evidence="7">
    <location>
        <begin position="295"/>
        <end position="313"/>
    </location>
</feature>
<dbReference type="PANTHER" id="PTHR30269:SF38">
    <property type="entry name" value="SULFITE EXPORTER TAUE_SAFE"/>
    <property type="match status" value="1"/>
</dbReference>
<feature type="transmembrane region" description="Helical" evidence="8">
    <location>
        <begin position="477"/>
        <end position="498"/>
    </location>
</feature>
<evidence type="ECO:0000256" key="3">
    <source>
        <dbReference type="ARBA" id="ARBA00022475"/>
    </source>
</evidence>
<reference evidence="9" key="1">
    <citation type="submission" date="2021-01" db="EMBL/GenBank/DDBJ databases">
        <authorList>
            <person name="Corre E."/>
            <person name="Pelletier E."/>
            <person name="Niang G."/>
            <person name="Scheremetjew M."/>
            <person name="Finn R."/>
            <person name="Kale V."/>
            <person name="Holt S."/>
            <person name="Cochrane G."/>
            <person name="Meng A."/>
            <person name="Brown T."/>
            <person name="Cohen L."/>
        </authorList>
    </citation>
    <scope>NUCLEOTIDE SEQUENCE</scope>
    <source>
        <strain evidence="9">SAG 63-3</strain>
    </source>
</reference>
<name>A0A7S0V5S4_9CHLO</name>
<feature type="compositionally biased region" description="Basic and acidic residues" evidence="7">
    <location>
        <begin position="326"/>
        <end position="339"/>
    </location>
</feature>
<evidence type="ECO:0000256" key="5">
    <source>
        <dbReference type="ARBA" id="ARBA00022989"/>
    </source>
</evidence>
<comment type="subcellular location">
    <subcellularLocation>
        <location evidence="1">Cell membrane</location>
        <topology evidence="1">Multi-pass membrane protein</topology>
    </subcellularLocation>
</comment>
<feature type="transmembrane region" description="Helical" evidence="8">
    <location>
        <begin position="50"/>
        <end position="70"/>
    </location>
</feature>
<feature type="compositionally biased region" description="Polar residues" evidence="7">
    <location>
        <begin position="241"/>
        <end position="251"/>
    </location>
</feature>
<keyword evidence="2" id="KW-0813">Transport</keyword>